<dbReference type="CDD" id="cd00616">
    <property type="entry name" value="AHBA_syn"/>
    <property type="match status" value="1"/>
</dbReference>
<reference evidence="9" key="1">
    <citation type="journal article" date="2020" name="mSystems">
        <title>Genome- and Community-Level Interaction Insights into Carbon Utilization and Element Cycling Functions of Hydrothermarchaeota in Hydrothermal Sediment.</title>
        <authorList>
            <person name="Zhou Z."/>
            <person name="Liu Y."/>
            <person name="Xu W."/>
            <person name="Pan J."/>
            <person name="Luo Z.H."/>
            <person name="Li M."/>
        </authorList>
    </citation>
    <scope>NUCLEOTIDE SEQUENCE [LARGE SCALE GENOMIC DNA]</scope>
    <source>
        <strain evidence="9">SpSt-289</strain>
    </source>
</reference>
<evidence type="ECO:0000256" key="5">
    <source>
        <dbReference type="ARBA" id="ARBA00037999"/>
    </source>
</evidence>
<proteinExistence type="inferred from homology"/>
<dbReference type="InterPro" id="IPR015424">
    <property type="entry name" value="PyrdxlP-dep_Trfase"/>
</dbReference>
<keyword evidence="4 7" id="KW-0663">Pyridoxal phosphate</keyword>
<keyword evidence="3 9" id="KW-0808">Transferase</keyword>
<comment type="caution">
    <text evidence="9">The sequence shown here is derived from an EMBL/GenBank/DDBJ whole genome shotgun (WGS) entry which is preliminary data.</text>
</comment>
<name>A0A7C1FFF5_9CHLR</name>
<protein>
    <submittedName>
        <fullName evidence="9">DegT/DnrJ/EryC1/StrS family aminotransferase</fullName>
    </submittedName>
</protein>
<evidence type="ECO:0000256" key="1">
    <source>
        <dbReference type="ARBA" id="ARBA00001933"/>
    </source>
</evidence>
<evidence type="ECO:0000256" key="3">
    <source>
        <dbReference type="ARBA" id="ARBA00022679"/>
    </source>
</evidence>
<comment type="cofactor">
    <cofactor evidence="1">
        <name>pyridoxal 5'-phosphate</name>
        <dbReference type="ChEBI" id="CHEBI:597326"/>
    </cofactor>
</comment>
<dbReference type="Gene3D" id="3.40.640.10">
    <property type="entry name" value="Type I PLP-dependent aspartate aminotransferase-like (Major domain)"/>
    <property type="match status" value="1"/>
</dbReference>
<evidence type="ECO:0000256" key="7">
    <source>
        <dbReference type="PIRSR" id="PIRSR000390-2"/>
    </source>
</evidence>
<evidence type="ECO:0000256" key="6">
    <source>
        <dbReference type="PIRSR" id="PIRSR000390-1"/>
    </source>
</evidence>
<dbReference type="FunFam" id="3.40.640.10:FF:000090">
    <property type="entry name" value="Pyridoxal phosphate-dependent aminotransferase"/>
    <property type="match status" value="1"/>
</dbReference>
<dbReference type="InterPro" id="IPR015422">
    <property type="entry name" value="PyrdxlP-dep_Trfase_small"/>
</dbReference>
<dbReference type="PIRSF" id="PIRSF000390">
    <property type="entry name" value="PLP_StrS"/>
    <property type="match status" value="1"/>
</dbReference>
<dbReference type="GO" id="GO:0008483">
    <property type="term" value="F:transaminase activity"/>
    <property type="evidence" value="ECO:0007669"/>
    <property type="project" value="UniProtKB-KW"/>
</dbReference>
<feature type="modified residue" description="N6-(pyridoxal phosphate)lysine" evidence="7">
    <location>
        <position position="202"/>
    </location>
</feature>
<dbReference type="PANTHER" id="PTHR30244">
    <property type="entry name" value="TRANSAMINASE"/>
    <property type="match status" value="1"/>
</dbReference>
<dbReference type="EMBL" id="DSMG01000088">
    <property type="protein sequence ID" value="HDX31632.1"/>
    <property type="molecule type" value="Genomic_DNA"/>
</dbReference>
<dbReference type="Pfam" id="PF01041">
    <property type="entry name" value="DegT_DnrJ_EryC1"/>
    <property type="match status" value="1"/>
</dbReference>
<dbReference type="InterPro" id="IPR015421">
    <property type="entry name" value="PyrdxlP-dep_Trfase_major"/>
</dbReference>
<dbReference type="GO" id="GO:0030170">
    <property type="term" value="F:pyridoxal phosphate binding"/>
    <property type="evidence" value="ECO:0007669"/>
    <property type="project" value="TreeGrafter"/>
</dbReference>
<dbReference type="SUPFAM" id="SSF53383">
    <property type="entry name" value="PLP-dependent transferases"/>
    <property type="match status" value="1"/>
</dbReference>
<organism evidence="9">
    <name type="scientific">Caldilinea aerophila</name>
    <dbReference type="NCBI Taxonomy" id="133453"/>
    <lineage>
        <taxon>Bacteria</taxon>
        <taxon>Bacillati</taxon>
        <taxon>Chloroflexota</taxon>
        <taxon>Caldilineae</taxon>
        <taxon>Caldilineales</taxon>
        <taxon>Caldilineaceae</taxon>
        <taxon>Caldilinea</taxon>
    </lineage>
</organism>
<sequence length="385" mass="42935">MIQQLSLFPYLEAQESERPPDFIPVYTPSLDGREEKYVLDAVRSGWISSLGSYVTRFEQEFARFCGVHHAISVSNGTVALHLALHALGIGPGDEVIVPSLTFVATANAVHYTGAAPIFADVDPTTWCIDPEDVQRCITPRTRAIIPVHLYGHPAPMPALQELADTHNLILVEDAAEAHGAAIHGRRVGGWGRIAAFSFYANKIITTGEGGMLTTDDEALASRCRMLRDHAMPPHRRYWHEEVGFNYRMTNLQAAVGVAQMERIEHFLARKRAIAAHYRERLADVPGVTFAAERPDYTNVYWMVSILVEPPYALSRDELILALREHGIDSRPFFHPMDTLPPYRSDSPRPVALRLSRCGLNLPSSPSLTDTQIDYICDVLCTLGRR</sequence>
<comment type="similarity">
    <text evidence="5 8">Belongs to the DegT/DnrJ/EryC1 family.</text>
</comment>
<dbReference type="GO" id="GO:0000271">
    <property type="term" value="P:polysaccharide biosynthetic process"/>
    <property type="evidence" value="ECO:0007669"/>
    <property type="project" value="TreeGrafter"/>
</dbReference>
<dbReference type="AlphaFoldDB" id="A0A7C1FFF5"/>
<gene>
    <name evidence="9" type="ORF">ENQ20_09085</name>
</gene>
<feature type="active site" description="Proton acceptor" evidence="6">
    <location>
        <position position="202"/>
    </location>
</feature>
<evidence type="ECO:0000313" key="9">
    <source>
        <dbReference type="EMBL" id="HDX31632.1"/>
    </source>
</evidence>
<dbReference type="InterPro" id="IPR000653">
    <property type="entry name" value="DegT/StrS_aminotransferase"/>
</dbReference>
<dbReference type="PANTHER" id="PTHR30244:SF34">
    <property type="entry name" value="DTDP-4-AMINO-4,6-DIDEOXYGALACTOSE TRANSAMINASE"/>
    <property type="match status" value="1"/>
</dbReference>
<dbReference type="Gene3D" id="3.90.1150.10">
    <property type="entry name" value="Aspartate Aminotransferase, domain 1"/>
    <property type="match status" value="1"/>
</dbReference>
<keyword evidence="2 9" id="KW-0032">Aminotransferase</keyword>
<accession>A0A7C1FFF5</accession>
<evidence type="ECO:0000256" key="8">
    <source>
        <dbReference type="RuleBase" id="RU004508"/>
    </source>
</evidence>
<evidence type="ECO:0000256" key="4">
    <source>
        <dbReference type="ARBA" id="ARBA00022898"/>
    </source>
</evidence>
<evidence type="ECO:0000256" key="2">
    <source>
        <dbReference type="ARBA" id="ARBA00022576"/>
    </source>
</evidence>